<feature type="repeat" description="WD" evidence="3">
    <location>
        <begin position="41"/>
        <end position="81"/>
    </location>
</feature>
<dbReference type="InterPro" id="IPR001680">
    <property type="entry name" value="WD40_rpt"/>
</dbReference>
<feature type="repeat" description="WD" evidence="3">
    <location>
        <begin position="110"/>
        <end position="132"/>
    </location>
</feature>
<dbReference type="Gene3D" id="2.130.10.10">
    <property type="entry name" value="YVTN repeat-like/Quinoprotein amine dehydrogenase"/>
    <property type="match status" value="2"/>
</dbReference>
<dbReference type="Proteomes" id="UP000694865">
    <property type="component" value="Unplaced"/>
</dbReference>
<evidence type="ECO:0000313" key="6">
    <source>
        <dbReference type="RefSeq" id="XP_006814031.1"/>
    </source>
</evidence>
<dbReference type="SUPFAM" id="SSF50978">
    <property type="entry name" value="WD40 repeat-like"/>
    <property type="match status" value="1"/>
</dbReference>
<dbReference type="InterPro" id="IPR020472">
    <property type="entry name" value="WD40_PAC1"/>
</dbReference>
<dbReference type="InterPro" id="IPR036322">
    <property type="entry name" value="WD40_repeat_dom_sf"/>
</dbReference>
<protein>
    <submittedName>
        <fullName evidence="6">WD repeat-containing protein 41-like</fullName>
    </submittedName>
</protein>
<feature type="repeat" description="WD" evidence="3">
    <location>
        <begin position="317"/>
        <end position="348"/>
    </location>
</feature>
<organism evidence="5 6">
    <name type="scientific">Saccoglossus kowalevskii</name>
    <name type="common">Acorn worm</name>
    <dbReference type="NCBI Taxonomy" id="10224"/>
    <lineage>
        <taxon>Eukaryota</taxon>
        <taxon>Metazoa</taxon>
        <taxon>Hemichordata</taxon>
        <taxon>Enteropneusta</taxon>
        <taxon>Harrimaniidae</taxon>
        <taxon>Saccoglossus</taxon>
    </lineage>
</organism>
<dbReference type="PROSITE" id="PS50082">
    <property type="entry name" value="WD_REPEATS_2"/>
    <property type="match status" value="3"/>
</dbReference>
<dbReference type="PRINTS" id="PR00320">
    <property type="entry name" value="GPROTEINBRPT"/>
</dbReference>
<dbReference type="InterPro" id="IPR019775">
    <property type="entry name" value="WD40_repeat_CS"/>
</dbReference>
<evidence type="ECO:0000256" key="3">
    <source>
        <dbReference type="PROSITE-ProRule" id="PRU00221"/>
    </source>
</evidence>
<evidence type="ECO:0000313" key="5">
    <source>
        <dbReference type="Proteomes" id="UP000694865"/>
    </source>
</evidence>
<accession>A0ABM0M1Z0</accession>
<dbReference type="SMART" id="SM00320">
    <property type="entry name" value="WD40"/>
    <property type="match status" value="6"/>
</dbReference>
<dbReference type="Pfam" id="PF25178">
    <property type="entry name" value="Beta-prop_WDR41"/>
    <property type="match status" value="1"/>
</dbReference>
<evidence type="ECO:0000256" key="2">
    <source>
        <dbReference type="ARBA" id="ARBA00022737"/>
    </source>
</evidence>
<gene>
    <name evidence="6" type="primary">LOC102803882</name>
</gene>
<dbReference type="InterPro" id="IPR040102">
    <property type="entry name" value="WDR41"/>
</dbReference>
<sequence length="453" mass="50949">MSLFNWSANDEKKSNKRPQQVPVVSITDDQPCNPYTEVQVLSAHTDIVQHLLKIDDNRCVSAADDNTAIIWDIQTGKKLATLAFHSRPITSMLVIQSEHVQNEYLTEKVLLTGSSDKTIAFWDLENGQLLHTVNEHNSTVKCLVTWEDCHIFCSAGKDLCVFSHHGILITKFSRQDEDADIQCLLPIKNNRVVVAFQSVLAVYKLILSDEEEVLRVEHWKTLPSSLQHREAIRCLIKISDVSFASGSLDGTIMVWTSHGLNPSREFNFIKKYKGDHHAYPFSVQHMVAIEERYILAAIGSGFCLYDVIKETCLAQSINSHYSKILHINFVYNGMFVATCSLDGTIRLWGSRPINDEVTGNSKSVLSKFMGSSAPNSHDGRSRRRSGDVSVFHPVLLGECYGHSGAVNAFVDFGYDGLVSCGTDQLLLLWKDGEIQSSKRNDIIRQMLRWNVMQ</sequence>
<keyword evidence="2" id="KW-0677">Repeat</keyword>
<dbReference type="PANTHER" id="PTHR22805:SF2">
    <property type="entry name" value="WD REPEAT-CONTAINING PROTEIN 41"/>
    <property type="match status" value="1"/>
</dbReference>
<dbReference type="PROSITE" id="PS00678">
    <property type="entry name" value="WD_REPEATS_1"/>
    <property type="match status" value="2"/>
</dbReference>
<evidence type="ECO:0000256" key="1">
    <source>
        <dbReference type="ARBA" id="ARBA00022574"/>
    </source>
</evidence>
<proteinExistence type="predicted"/>
<keyword evidence="5" id="KW-1185">Reference proteome</keyword>
<dbReference type="InterPro" id="IPR015943">
    <property type="entry name" value="WD40/YVTN_repeat-like_dom_sf"/>
</dbReference>
<keyword evidence="1 3" id="KW-0853">WD repeat</keyword>
<reference evidence="6" key="1">
    <citation type="submission" date="2025-08" db="UniProtKB">
        <authorList>
            <consortium name="RefSeq"/>
        </authorList>
    </citation>
    <scope>IDENTIFICATION</scope>
    <source>
        <tissue evidence="6">Testes</tissue>
    </source>
</reference>
<dbReference type="RefSeq" id="XP_006814031.1">
    <property type="nucleotide sequence ID" value="XM_006813968.1"/>
</dbReference>
<evidence type="ECO:0000256" key="4">
    <source>
        <dbReference type="SAM" id="MobiDB-lite"/>
    </source>
</evidence>
<feature type="region of interest" description="Disordered" evidence="4">
    <location>
        <begin position="1"/>
        <end position="20"/>
    </location>
</feature>
<dbReference type="PROSITE" id="PS50294">
    <property type="entry name" value="WD_REPEATS_REGION"/>
    <property type="match status" value="1"/>
</dbReference>
<name>A0ABM0M1Z0_SACKO</name>
<dbReference type="GeneID" id="102803882"/>
<dbReference type="PANTHER" id="PTHR22805">
    <property type="entry name" value="WDR41-RELATED"/>
    <property type="match status" value="1"/>
</dbReference>